<protein>
    <submittedName>
        <fullName evidence="4">Dienelactone hydrolase family protein</fullName>
    </submittedName>
</protein>
<feature type="domain" description="Dienelactone hydrolase" evidence="3">
    <location>
        <begin position="63"/>
        <end position="166"/>
    </location>
</feature>
<evidence type="ECO:0000259" key="3">
    <source>
        <dbReference type="Pfam" id="PF01738"/>
    </source>
</evidence>
<dbReference type="SUPFAM" id="SSF53474">
    <property type="entry name" value="alpha/beta-Hydrolases"/>
    <property type="match status" value="1"/>
</dbReference>
<dbReference type="Pfam" id="PF01738">
    <property type="entry name" value="DLH"/>
    <property type="match status" value="1"/>
</dbReference>
<dbReference type="InterPro" id="IPR050955">
    <property type="entry name" value="Plant_Biomass_Hydrol_Est"/>
</dbReference>
<dbReference type="GO" id="GO:0016787">
    <property type="term" value="F:hydrolase activity"/>
    <property type="evidence" value="ECO:0007669"/>
    <property type="project" value="UniProtKB-KW"/>
</dbReference>
<dbReference type="InterPro" id="IPR002925">
    <property type="entry name" value="Dienelactn_hydro"/>
</dbReference>
<reference evidence="4 5" key="1">
    <citation type="submission" date="2024-01" db="EMBL/GenBank/DDBJ databases">
        <title>Maribacter spp. originated from different algae showed divergent polysaccharides utilization ability.</title>
        <authorList>
            <person name="Wang H."/>
            <person name="Wu Y."/>
        </authorList>
    </citation>
    <scope>NUCLEOTIDE SEQUENCE [LARGE SCALE GENOMIC DNA]</scope>
    <source>
        <strain evidence="4 5">PR1</strain>
    </source>
</reference>
<dbReference type="Proteomes" id="UP001356308">
    <property type="component" value="Unassembled WGS sequence"/>
</dbReference>
<name>A0ABU7IQ17_9FLAO</name>
<dbReference type="Gene3D" id="3.40.50.1820">
    <property type="entry name" value="alpha/beta hydrolase"/>
    <property type="match status" value="1"/>
</dbReference>
<organism evidence="4 5">
    <name type="scientific">Maribacter cobaltidurans</name>
    <dbReference type="NCBI Taxonomy" id="1178778"/>
    <lineage>
        <taxon>Bacteria</taxon>
        <taxon>Pseudomonadati</taxon>
        <taxon>Bacteroidota</taxon>
        <taxon>Flavobacteriia</taxon>
        <taxon>Flavobacteriales</taxon>
        <taxon>Flavobacteriaceae</taxon>
        <taxon>Maribacter</taxon>
    </lineage>
</organism>
<keyword evidence="1" id="KW-0732">Signal</keyword>
<dbReference type="RefSeq" id="WP_272649793.1">
    <property type="nucleotide sequence ID" value="NZ_JAZDDG010000001.1"/>
</dbReference>
<dbReference type="InterPro" id="IPR029058">
    <property type="entry name" value="AB_hydrolase_fold"/>
</dbReference>
<evidence type="ECO:0000313" key="5">
    <source>
        <dbReference type="Proteomes" id="UP001356308"/>
    </source>
</evidence>
<dbReference type="PANTHER" id="PTHR43037:SF5">
    <property type="entry name" value="FERULOYL ESTERASE"/>
    <property type="match status" value="1"/>
</dbReference>
<evidence type="ECO:0000256" key="1">
    <source>
        <dbReference type="ARBA" id="ARBA00022729"/>
    </source>
</evidence>
<comment type="caution">
    <text evidence="4">The sequence shown here is derived from an EMBL/GenBank/DDBJ whole genome shotgun (WGS) entry which is preliminary data.</text>
</comment>
<dbReference type="PANTHER" id="PTHR43037">
    <property type="entry name" value="UNNAMED PRODUCT-RELATED"/>
    <property type="match status" value="1"/>
</dbReference>
<evidence type="ECO:0000313" key="4">
    <source>
        <dbReference type="EMBL" id="MEE1974969.1"/>
    </source>
</evidence>
<evidence type="ECO:0000256" key="2">
    <source>
        <dbReference type="ARBA" id="ARBA00022801"/>
    </source>
</evidence>
<sequence length="190" mass="21541">MISFPNVSNKKYRLIIALHWAGGGDTYKTFFECLALPGLDDEETIIVSPEGQNQLWNTGNNINKVKNLVGNAIKYWNVDANKIAVTGYSNGGNGSWYFAEHYPELFSAAIPMASSYPINKKLNTPLYVIHGGKDELFSVTKTSEWVEKTKEAGSNIRYIIIEERSHFQGCSYVPELKKAQKWLQNLWKEE</sequence>
<accession>A0ABU7IQ17</accession>
<keyword evidence="5" id="KW-1185">Reference proteome</keyword>
<keyword evidence="2 4" id="KW-0378">Hydrolase</keyword>
<dbReference type="EMBL" id="JAZDDG010000001">
    <property type="protein sequence ID" value="MEE1974969.1"/>
    <property type="molecule type" value="Genomic_DNA"/>
</dbReference>
<proteinExistence type="predicted"/>
<gene>
    <name evidence="4" type="ORF">V1I91_02745</name>
</gene>